<dbReference type="AlphaFoldDB" id="A0AAD5RN26"/>
<evidence type="ECO:0000313" key="2">
    <source>
        <dbReference type="EMBL" id="KAJ2898463.1"/>
    </source>
</evidence>
<name>A0AAD5RN26_9PEZI</name>
<accession>A0AAD5RN26</accession>
<organism evidence="2 3">
    <name type="scientific">Zalerion maritima</name>
    <dbReference type="NCBI Taxonomy" id="339359"/>
    <lineage>
        <taxon>Eukaryota</taxon>
        <taxon>Fungi</taxon>
        <taxon>Dikarya</taxon>
        <taxon>Ascomycota</taxon>
        <taxon>Pezizomycotina</taxon>
        <taxon>Sordariomycetes</taxon>
        <taxon>Lulworthiomycetidae</taxon>
        <taxon>Lulworthiales</taxon>
        <taxon>Lulworthiaceae</taxon>
        <taxon>Zalerion</taxon>
    </lineage>
</organism>
<keyword evidence="3" id="KW-1185">Reference proteome</keyword>
<reference evidence="2" key="1">
    <citation type="submission" date="2022-07" db="EMBL/GenBank/DDBJ databases">
        <title>Draft genome sequence of Zalerion maritima ATCC 34329, a (micro)plastics degrading marine fungus.</title>
        <authorList>
            <person name="Paco A."/>
            <person name="Goncalves M.F.M."/>
            <person name="Rocha-Santos T.A.P."/>
            <person name="Alves A."/>
        </authorList>
    </citation>
    <scope>NUCLEOTIDE SEQUENCE</scope>
    <source>
        <strain evidence="2">ATCC 34329</strain>
    </source>
</reference>
<dbReference type="EMBL" id="JAKWBI020000230">
    <property type="protein sequence ID" value="KAJ2898463.1"/>
    <property type="molecule type" value="Genomic_DNA"/>
</dbReference>
<feature type="compositionally biased region" description="Low complexity" evidence="1">
    <location>
        <begin position="26"/>
        <end position="38"/>
    </location>
</feature>
<protein>
    <submittedName>
        <fullName evidence="2">Uncharacterized protein</fullName>
    </submittedName>
</protein>
<feature type="compositionally biased region" description="Basic and acidic residues" evidence="1">
    <location>
        <begin position="7"/>
        <end position="25"/>
    </location>
</feature>
<evidence type="ECO:0000313" key="3">
    <source>
        <dbReference type="Proteomes" id="UP001201980"/>
    </source>
</evidence>
<feature type="region of interest" description="Disordered" evidence="1">
    <location>
        <begin position="1"/>
        <end position="44"/>
    </location>
</feature>
<gene>
    <name evidence="2" type="ORF">MKZ38_003917</name>
</gene>
<comment type="caution">
    <text evidence="2">The sequence shown here is derived from an EMBL/GenBank/DDBJ whole genome shotgun (WGS) entry which is preliminary data.</text>
</comment>
<sequence>MAPTTPRPDKRRPLCDSDAAGRDDAASSTTKTTTDSATGSNASPWKRKHKLAILEDGIEWKEMTYCYLPKPIQQFLDPIIAVANHGAPFLPPRLKSDIDRFVQPFAAAAAAAAASLSKKRNKRLCPPKQPPHPSRSFEPLAQFDHAFLPSRPQPPHQALSHRLSRWPECEEEQEDDEDEDEEEEEEVDIAPGEGYGLTGFTQWLLLIHQGSSSSIQGSSSSIQGSSSSIQVSSSSLASATAHILSFQRHSATGTVNHTNFRPQRDFPITVGIELKRICGATVGAEL</sequence>
<evidence type="ECO:0000256" key="1">
    <source>
        <dbReference type="SAM" id="MobiDB-lite"/>
    </source>
</evidence>
<feature type="compositionally biased region" description="Acidic residues" evidence="1">
    <location>
        <begin position="169"/>
        <end position="188"/>
    </location>
</feature>
<feature type="region of interest" description="Disordered" evidence="1">
    <location>
        <begin position="118"/>
        <end position="193"/>
    </location>
</feature>
<dbReference type="Proteomes" id="UP001201980">
    <property type="component" value="Unassembled WGS sequence"/>
</dbReference>
<proteinExistence type="predicted"/>